<dbReference type="AlphaFoldDB" id="A0A0A8ZSL2"/>
<reference evidence="1" key="2">
    <citation type="journal article" date="2015" name="Data Brief">
        <title>Shoot transcriptome of the giant reed, Arundo donax.</title>
        <authorList>
            <person name="Barrero R.A."/>
            <person name="Guerrero F.D."/>
            <person name="Moolhuijzen P."/>
            <person name="Goolsby J.A."/>
            <person name="Tidwell J."/>
            <person name="Bellgard S.E."/>
            <person name="Bellgard M.I."/>
        </authorList>
    </citation>
    <scope>NUCLEOTIDE SEQUENCE</scope>
    <source>
        <tissue evidence="1">Shoot tissue taken approximately 20 cm above the soil surface</tissue>
    </source>
</reference>
<name>A0A0A8ZSL2_ARUDO</name>
<evidence type="ECO:0000313" key="1">
    <source>
        <dbReference type="EMBL" id="JAD42404.1"/>
    </source>
</evidence>
<organism evidence="1">
    <name type="scientific">Arundo donax</name>
    <name type="common">Giant reed</name>
    <name type="synonym">Donax arundinaceus</name>
    <dbReference type="NCBI Taxonomy" id="35708"/>
    <lineage>
        <taxon>Eukaryota</taxon>
        <taxon>Viridiplantae</taxon>
        <taxon>Streptophyta</taxon>
        <taxon>Embryophyta</taxon>
        <taxon>Tracheophyta</taxon>
        <taxon>Spermatophyta</taxon>
        <taxon>Magnoliopsida</taxon>
        <taxon>Liliopsida</taxon>
        <taxon>Poales</taxon>
        <taxon>Poaceae</taxon>
        <taxon>PACMAD clade</taxon>
        <taxon>Arundinoideae</taxon>
        <taxon>Arundineae</taxon>
        <taxon>Arundo</taxon>
    </lineage>
</organism>
<sequence length="34" mass="4025">MSEFVTVALRHRENIISNRTLWLIVALVQPFTRL</sequence>
<proteinExistence type="predicted"/>
<protein>
    <submittedName>
        <fullName evidence="1">Uncharacterized protein</fullName>
    </submittedName>
</protein>
<dbReference type="EMBL" id="GBRH01255491">
    <property type="protein sequence ID" value="JAD42404.1"/>
    <property type="molecule type" value="Transcribed_RNA"/>
</dbReference>
<reference evidence="1" key="1">
    <citation type="submission" date="2014-09" db="EMBL/GenBank/DDBJ databases">
        <authorList>
            <person name="Magalhaes I.L.F."/>
            <person name="Oliveira U."/>
            <person name="Santos F.R."/>
            <person name="Vidigal T.H.D.A."/>
            <person name="Brescovit A.D."/>
            <person name="Santos A.J."/>
        </authorList>
    </citation>
    <scope>NUCLEOTIDE SEQUENCE</scope>
    <source>
        <tissue evidence="1">Shoot tissue taken approximately 20 cm above the soil surface</tissue>
    </source>
</reference>
<accession>A0A0A8ZSL2</accession>